<sequence length="249" mass="25756">MFVVQTGSHILTRYDSSPIPVERKRQTQPEGSADMKIVNRFRVPLPVSEAWIALNDIPRVAPCAPGAQLIEERPDGSYLGTVSVKLGPVALTFKGTLAYKERDEANHRVVAEASGSEARARGTARALVIFVLSPDGDGTRVDVDTDVQLAGSIAQYGRGAALIQSTAQVLMDAFAKNFAAQLSAQSAAAPAPAPAAPGPAEAAAPAAPAAPPPPPPPAPAPAPAISVFTLVWKSLAALVASAFGKGDRR</sequence>
<dbReference type="OrthoDB" id="9808623at2"/>
<keyword evidence="3" id="KW-1185">Reference proteome</keyword>
<evidence type="ECO:0008006" key="4">
    <source>
        <dbReference type="Google" id="ProtNLM"/>
    </source>
</evidence>
<dbReference type="Proteomes" id="UP000269692">
    <property type="component" value="Unassembled WGS sequence"/>
</dbReference>
<dbReference type="Gene3D" id="3.30.530.20">
    <property type="match status" value="1"/>
</dbReference>
<protein>
    <recommendedName>
        <fullName evidence="4">Carbon monoxide dehydrogenase</fullName>
    </recommendedName>
</protein>
<name>A0A3L7AD87_9HYPH</name>
<dbReference type="SUPFAM" id="SSF55961">
    <property type="entry name" value="Bet v1-like"/>
    <property type="match status" value="1"/>
</dbReference>
<reference evidence="2 3" key="1">
    <citation type="submission" date="2018-10" db="EMBL/GenBank/DDBJ databases">
        <title>Xanthobacter tagetidis genome sequencing and assembly.</title>
        <authorList>
            <person name="Maclea K.S."/>
            <person name="Goen A.E."/>
            <person name="Fatima S.A."/>
        </authorList>
    </citation>
    <scope>NUCLEOTIDE SEQUENCE [LARGE SCALE GENOMIC DNA]</scope>
    <source>
        <strain evidence="2 3">ATCC 700314</strain>
    </source>
</reference>
<organism evidence="2 3">
    <name type="scientific">Xanthobacter tagetidis</name>
    <dbReference type="NCBI Taxonomy" id="60216"/>
    <lineage>
        <taxon>Bacteria</taxon>
        <taxon>Pseudomonadati</taxon>
        <taxon>Pseudomonadota</taxon>
        <taxon>Alphaproteobacteria</taxon>
        <taxon>Hyphomicrobiales</taxon>
        <taxon>Xanthobacteraceae</taxon>
        <taxon>Xanthobacter</taxon>
    </lineage>
</organism>
<proteinExistence type="predicted"/>
<dbReference type="PANTHER" id="PTHR38588:SF1">
    <property type="entry name" value="BLL0334 PROTEIN"/>
    <property type="match status" value="1"/>
</dbReference>
<feature type="region of interest" description="Disordered" evidence="1">
    <location>
        <begin position="189"/>
        <end position="222"/>
    </location>
</feature>
<evidence type="ECO:0000256" key="1">
    <source>
        <dbReference type="SAM" id="MobiDB-lite"/>
    </source>
</evidence>
<dbReference type="EMBL" id="RCTF01000008">
    <property type="protein sequence ID" value="RLP78359.1"/>
    <property type="molecule type" value="Genomic_DNA"/>
</dbReference>
<comment type="caution">
    <text evidence="2">The sequence shown here is derived from an EMBL/GenBank/DDBJ whole genome shotgun (WGS) entry which is preliminary data.</text>
</comment>
<dbReference type="PANTHER" id="PTHR38588">
    <property type="entry name" value="BLL0334 PROTEIN"/>
    <property type="match status" value="1"/>
</dbReference>
<evidence type="ECO:0000313" key="2">
    <source>
        <dbReference type="EMBL" id="RLP78359.1"/>
    </source>
</evidence>
<feature type="compositionally biased region" description="Low complexity" evidence="1">
    <location>
        <begin position="198"/>
        <end position="207"/>
    </location>
</feature>
<dbReference type="CDD" id="cd07823">
    <property type="entry name" value="SRPBCC_5"/>
    <property type="match status" value="1"/>
</dbReference>
<dbReference type="Pfam" id="PF06240">
    <property type="entry name" value="COXG"/>
    <property type="match status" value="1"/>
</dbReference>
<gene>
    <name evidence="2" type="ORF">D9R14_11150</name>
</gene>
<dbReference type="InterPro" id="IPR010419">
    <property type="entry name" value="CO_DH_gsu"/>
</dbReference>
<accession>A0A3L7AD87</accession>
<feature type="compositionally biased region" description="Pro residues" evidence="1">
    <location>
        <begin position="208"/>
        <end position="222"/>
    </location>
</feature>
<dbReference type="InterPro" id="IPR023393">
    <property type="entry name" value="START-like_dom_sf"/>
</dbReference>
<dbReference type="AlphaFoldDB" id="A0A3L7AD87"/>
<evidence type="ECO:0000313" key="3">
    <source>
        <dbReference type="Proteomes" id="UP000269692"/>
    </source>
</evidence>